<organism evidence="3 4">
    <name type="scientific">Kribbella kalugense</name>
    <dbReference type="NCBI Taxonomy" id="2512221"/>
    <lineage>
        <taxon>Bacteria</taxon>
        <taxon>Bacillati</taxon>
        <taxon>Actinomycetota</taxon>
        <taxon>Actinomycetes</taxon>
        <taxon>Propionibacteriales</taxon>
        <taxon>Kribbellaceae</taxon>
        <taxon>Kribbella</taxon>
    </lineage>
</organism>
<comment type="caution">
    <text evidence="3">The sequence shown here is derived from an EMBL/GenBank/DDBJ whole genome shotgun (WGS) entry which is preliminary data.</text>
</comment>
<evidence type="ECO:0000313" key="4">
    <source>
        <dbReference type="Proteomes" id="UP000295447"/>
    </source>
</evidence>
<gene>
    <name evidence="3" type="ORF">EV650_7882</name>
</gene>
<dbReference type="EMBL" id="SODF01000004">
    <property type="protein sequence ID" value="TDW14296.1"/>
    <property type="molecule type" value="Genomic_DNA"/>
</dbReference>
<name>A0A4R7ZBU1_9ACTN</name>
<dbReference type="Pfam" id="PF13365">
    <property type="entry name" value="Trypsin_2"/>
    <property type="match status" value="1"/>
</dbReference>
<keyword evidence="2" id="KW-1133">Transmembrane helix</keyword>
<dbReference type="AlphaFoldDB" id="A0A4R7ZBU1"/>
<feature type="transmembrane region" description="Helical" evidence="2">
    <location>
        <begin position="43"/>
        <end position="68"/>
    </location>
</feature>
<evidence type="ECO:0000256" key="2">
    <source>
        <dbReference type="SAM" id="Phobius"/>
    </source>
</evidence>
<evidence type="ECO:0008006" key="5">
    <source>
        <dbReference type="Google" id="ProtNLM"/>
    </source>
</evidence>
<sequence length="400" mass="41994">MEDGRNALPRPPRRIPAGAGTLTQLEAPRRPNGGTPPPRGPWIFGRILAGFLVLLVIVGAGAGAGWFVRARSLKIDTDQVLQSVKPAVVRVLATTCAGSGEGTGVLIDGGRILTATSVVEQPLGIVVVLPDGRIRRANLLGTSTDGVAVLQPIGEIDATPLQLAAANPDPKSERALAGYTAAGKQVINPIGSTAEPTSLSAVMNAEKIGSPIVDRSGRLDGLVVGDTVQTSTIVGLDTLRGYAALTPIGLTVDNADSCTVQSKGPQRGIVPELQVARTQLASEVQKLFGDYLTLENKRDFPALQALYSKQLAKKYTVTKDQTSHQTTYFFAPKISEVSSDGEGGAYARMAFNALFSPTASGADGRNCNHLDYRYHLIRDGGKLLIDTAVTMSPSVACDSE</sequence>
<evidence type="ECO:0000256" key="1">
    <source>
        <dbReference type="SAM" id="MobiDB-lite"/>
    </source>
</evidence>
<dbReference type="Proteomes" id="UP000295447">
    <property type="component" value="Unassembled WGS sequence"/>
</dbReference>
<keyword evidence="2" id="KW-0472">Membrane</keyword>
<dbReference type="OrthoDB" id="3827631at2"/>
<dbReference type="SUPFAM" id="SSF50494">
    <property type="entry name" value="Trypsin-like serine proteases"/>
    <property type="match status" value="1"/>
</dbReference>
<evidence type="ECO:0000313" key="3">
    <source>
        <dbReference type="EMBL" id="TDW14296.1"/>
    </source>
</evidence>
<feature type="region of interest" description="Disordered" evidence="1">
    <location>
        <begin position="1"/>
        <end position="38"/>
    </location>
</feature>
<keyword evidence="4" id="KW-1185">Reference proteome</keyword>
<dbReference type="RefSeq" id="WP_134124257.1">
    <property type="nucleotide sequence ID" value="NZ_SODF01000004.1"/>
</dbReference>
<protein>
    <recommendedName>
        <fullName evidence="5">Trypsin-like peptidase</fullName>
    </recommendedName>
</protein>
<dbReference type="Gene3D" id="2.40.10.120">
    <property type="match status" value="1"/>
</dbReference>
<accession>A0A4R7ZBU1</accession>
<proteinExistence type="predicted"/>
<dbReference type="InterPro" id="IPR009003">
    <property type="entry name" value="Peptidase_S1_PA"/>
</dbReference>
<keyword evidence="2" id="KW-0812">Transmembrane</keyword>
<reference evidence="3 4" key="1">
    <citation type="submission" date="2019-03" db="EMBL/GenBank/DDBJ databases">
        <title>Genomic Encyclopedia of Type Strains, Phase III (KMG-III): the genomes of soil and plant-associated and newly described type strains.</title>
        <authorList>
            <person name="Whitman W."/>
        </authorList>
    </citation>
    <scope>NUCLEOTIDE SEQUENCE [LARGE SCALE GENOMIC DNA]</scope>
    <source>
        <strain evidence="3 4">VKM Ac-2570</strain>
    </source>
</reference>